<evidence type="ECO:0000313" key="11">
    <source>
        <dbReference type="Proteomes" id="UP000192596"/>
    </source>
</evidence>
<dbReference type="Pfam" id="PF04909">
    <property type="entry name" value="Amidohydro_2"/>
    <property type="match status" value="1"/>
</dbReference>
<evidence type="ECO:0000256" key="3">
    <source>
        <dbReference type="ARBA" id="ARBA00022793"/>
    </source>
</evidence>
<keyword evidence="4" id="KW-0862">Zinc</keyword>
<dbReference type="InterPro" id="IPR032466">
    <property type="entry name" value="Metal_Hydrolase"/>
</dbReference>
<comment type="catalytic activity">
    <reaction evidence="6">
        <text>6-methylsalicylate + H(+) = 3-methylphenol + CO2</text>
        <dbReference type="Rhea" id="RHEA:23112"/>
        <dbReference type="ChEBI" id="CHEBI:15378"/>
        <dbReference type="ChEBI" id="CHEBI:16526"/>
        <dbReference type="ChEBI" id="CHEBI:17231"/>
        <dbReference type="ChEBI" id="CHEBI:36658"/>
        <dbReference type="EC" id="4.1.1.52"/>
    </reaction>
    <physiologicalReaction direction="left-to-right" evidence="6">
        <dbReference type="Rhea" id="RHEA:23113"/>
    </physiologicalReaction>
</comment>
<dbReference type="AlphaFoldDB" id="A0A1V8S8L6"/>
<feature type="domain" description="Amidohydrolase-related" evidence="9">
    <location>
        <begin position="9"/>
        <end position="222"/>
    </location>
</feature>
<evidence type="ECO:0000256" key="2">
    <source>
        <dbReference type="ARBA" id="ARBA00022723"/>
    </source>
</evidence>
<comment type="similarity">
    <text evidence="1">Belongs to the metallo-dependent hydrolases superfamily. ACMSD family.</text>
</comment>
<evidence type="ECO:0000259" key="9">
    <source>
        <dbReference type="Pfam" id="PF04909"/>
    </source>
</evidence>
<dbReference type="OrthoDB" id="2832284at2759"/>
<evidence type="ECO:0000256" key="1">
    <source>
        <dbReference type="ARBA" id="ARBA00005871"/>
    </source>
</evidence>
<dbReference type="GO" id="GO:0046872">
    <property type="term" value="F:metal ion binding"/>
    <property type="evidence" value="ECO:0007669"/>
    <property type="project" value="UniProtKB-KW"/>
</dbReference>
<sequence length="278" mass="30573">MPAKIQGKIDVHHHVYPPAYTAAIKAHGGDPSGWYIPSWTVEADHAICREIGISTAILSCTAPGPGIEPDVEKAQQLARTCNEFSAGLRDADPTAYGFFASVPSLLDTKAVLEEIDYALDVLNADGVVLMTRYGSDNHYLGHPSFIPIWDALNKRKAIVFVHPSSPANYRSESDWVNKNIPGPAWDYAHETGRTAIDLITSSMLRDHARECKIILAHAGGTLPYLVGRAAGLLPYSFLRSKTCEEYLEDARMFYYDTALSSLDMQSAALRELLKDGYD</sequence>
<dbReference type="PANTHER" id="PTHR21240:SF29">
    <property type="entry name" value="AMIDOHYDROLASE-RELATED DOMAIN-CONTAINING PROTEIN"/>
    <property type="match status" value="1"/>
</dbReference>
<keyword evidence="11" id="KW-1185">Reference proteome</keyword>
<keyword evidence="3 8" id="KW-0210">Decarboxylase</keyword>
<evidence type="ECO:0000256" key="7">
    <source>
        <dbReference type="ARBA" id="ARBA00038889"/>
    </source>
</evidence>
<dbReference type="InterPro" id="IPR032465">
    <property type="entry name" value="ACMSD"/>
</dbReference>
<dbReference type="InParanoid" id="A0A1V8S8L6"/>
<dbReference type="InterPro" id="IPR006680">
    <property type="entry name" value="Amidohydro-rel"/>
</dbReference>
<evidence type="ECO:0000256" key="5">
    <source>
        <dbReference type="ARBA" id="ARBA00023239"/>
    </source>
</evidence>
<evidence type="ECO:0000313" key="10">
    <source>
        <dbReference type="EMBL" id="OQN95393.1"/>
    </source>
</evidence>
<dbReference type="Gene3D" id="3.20.20.140">
    <property type="entry name" value="Metal-dependent hydrolases"/>
    <property type="match status" value="1"/>
</dbReference>
<gene>
    <name evidence="10" type="ORF">B0A48_18572</name>
</gene>
<accession>A0A1V8S8L6</accession>
<evidence type="ECO:0000256" key="8">
    <source>
        <dbReference type="RuleBase" id="RU366045"/>
    </source>
</evidence>
<dbReference type="EMBL" id="NAJO01000099">
    <property type="protein sequence ID" value="OQN95393.1"/>
    <property type="molecule type" value="Genomic_DNA"/>
</dbReference>
<dbReference type="Proteomes" id="UP000192596">
    <property type="component" value="Unassembled WGS sequence"/>
</dbReference>
<dbReference type="EC" id="4.1.1.52" evidence="7"/>
<evidence type="ECO:0000256" key="6">
    <source>
        <dbReference type="ARBA" id="ARBA00036832"/>
    </source>
</evidence>
<dbReference type="STRING" id="1507870.A0A1V8S8L6"/>
<organism evidence="10 11">
    <name type="scientific">Cryoendolithus antarcticus</name>
    <dbReference type="NCBI Taxonomy" id="1507870"/>
    <lineage>
        <taxon>Eukaryota</taxon>
        <taxon>Fungi</taxon>
        <taxon>Dikarya</taxon>
        <taxon>Ascomycota</taxon>
        <taxon>Pezizomycotina</taxon>
        <taxon>Dothideomycetes</taxon>
        <taxon>Dothideomycetidae</taxon>
        <taxon>Cladosporiales</taxon>
        <taxon>Cladosporiaceae</taxon>
        <taxon>Cryoendolithus</taxon>
    </lineage>
</organism>
<dbReference type="GO" id="GO:0005829">
    <property type="term" value="C:cytosol"/>
    <property type="evidence" value="ECO:0007669"/>
    <property type="project" value="TreeGrafter"/>
</dbReference>
<dbReference type="PANTHER" id="PTHR21240">
    <property type="entry name" value="2-AMINO-3-CARBOXYLMUCONATE-6-SEMIALDEHYDE DECARBOXYLASE"/>
    <property type="match status" value="1"/>
</dbReference>
<keyword evidence="5 8" id="KW-0456">Lyase</keyword>
<keyword evidence="2" id="KW-0479">Metal-binding</keyword>
<comment type="caution">
    <text evidence="10">The sequence shown here is derived from an EMBL/GenBank/DDBJ whole genome shotgun (WGS) entry which is preliminary data.</text>
</comment>
<dbReference type="SUPFAM" id="SSF51556">
    <property type="entry name" value="Metallo-dependent hydrolases"/>
    <property type="match status" value="1"/>
</dbReference>
<evidence type="ECO:0000256" key="4">
    <source>
        <dbReference type="ARBA" id="ARBA00022833"/>
    </source>
</evidence>
<protein>
    <recommendedName>
        <fullName evidence="7">6-methylsalicylate decarboxylase</fullName>
        <ecNumber evidence="7">4.1.1.52</ecNumber>
    </recommendedName>
</protein>
<dbReference type="GO" id="GO:0047596">
    <property type="term" value="F:6-methylsalicylate decarboxylase activity"/>
    <property type="evidence" value="ECO:0007669"/>
    <property type="project" value="UniProtKB-EC"/>
</dbReference>
<dbReference type="GO" id="GO:0016787">
    <property type="term" value="F:hydrolase activity"/>
    <property type="evidence" value="ECO:0007669"/>
    <property type="project" value="InterPro"/>
</dbReference>
<reference evidence="11" key="1">
    <citation type="submission" date="2017-03" db="EMBL/GenBank/DDBJ databases">
        <title>Genomes of endolithic fungi from Antarctica.</title>
        <authorList>
            <person name="Coleine C."/>
            <person name="Masonjones S."/>
            <person name="Stajich J.E."/>
        </authorList>
    </citation>
    <scope>NUCLEOTIDE SEQUENCE [LARGE SCALE GENOMIC DNA]</scope>
    <source>
        <strain evidence="11">CCFEE 5527</strain>
    </source>
</reference>
<name>A0A1V8S8L6_9PEZI</name>
<proteinExistence type="inferred from homology"/>
<dbReference type="GO" id="GO:0019748">
    <property type="term" value="P:secondary metabolic process"/>
    <property type="evidence" value="ECO:0007669"/>
    <property type="project" value="TreeGrafter"/>
</dbReference>